<dbReference type="RefSeq" id="XP_007314410.1">
    <property type="nucleotide sequence ID" value="XM_007314348.1"/>
</dbReference>
<feature type="region of interest" description="Disordered" evidence="1">
    <location>
        <begin position="1"/>
        <end position="29"/>
    </location>
</feature>
<dbReference type="OrthoDB" id="2690029at2759"/>
<name>F8NLN0_SERL9</name>
<dbReference type="KEGG" id="sla:SERLADRAFT_434084"/>
<evidence type="ECO:0000313" key="2">
    <source>
        <dbReference type="EMBL" id="EGO28211.1"/>
    </source>
</evidence>
<reference evidence="2" key="1">
    <citation type="submission" date="2011-04" db="EMBL/GenBank/DDBJ databases">
        <title>Evolution of plant cell wall degrading machinery underlies the functional diversity of forest fungi.</title>
        <authorList>
            <consortium name="US DOE Joint Genome Institute (JGI-PGF)"/>
            <person name="Eastwood D.C."/>
            <person name="Floudas D."/>
            <person name="Binder M."/>
            <person name="Majcherczyk A."/>
            <person name="Schneider P."/>
            <person name="Aerts A."/>
            <person name="Asiegbu F.O."/>
            <person name="Baker S.E."/>
            <person name="Barry K."/>
            <person name="Bendiksby M."/>
            <person name="Blumentritt M."/>
            <person name="Coutinho P.M."/>
            <person name="Cullen D."/>
            <person name="Cullen D."/>
            <person name="Gathman A."/>
            <person name="Goodell B."/>
            <person name="Henrissat B."/>
            <person name="Ihrmark K."/>
            <person name="Kauserud H."/>
            <person name="Kohler A."/>
            <person name="LaButti K."/>
            <person name="Lapidus A."/>
            <person name="Lavin J.L."/>
            <person name="Lee Y.-H."/>
            <person name="Lindquist E."/>
            <person name="Lilly W."/>
            <person name="Lucas S."/>
            <person name="Morin E."/>
            <person name="Murat C."/>
            <person name="Oguiza J.A."/>
            <person name="Park J."/>
            <person name="Pisabarro A.G."/>
            <person name="Riley R."/>
            <person name="Rosling A."/>
            <person name="Salamov A."/>
            <person name="Schmidt O."/>
            <person name="Schmutz J."/>
            <person name="Skrede I."/>
            <person name="Stenlid J."/>
            <person name="Wiebenga A."/>
            <person name="Xie X."/>
            <person name="Kues U."/>
            <person name="Hibbett D.S."/>
            <person name="Hoffmeister D."/>
            <person name="Hogberg N."/>
            <person name="Martin F."/>
            <person name="Grigoriev I.V."/>
            <person name="Watkinson S.C."/>
        </authorList>
    </citation>
    <scope>NUCLEOTIDE SEQUENCE</scope>
    <source>
        <strain evidence="2">S7.9</strain>
    </source>
</reference>
<dbReference type="GeneID" id="18814305"/>
<dbReference type="HOGENOM" id="CLU_1397110_0_0_1"/>
<organism>
    <name type="scientific">Serpula lacrymans var. lacrymans (strain S7.9)</name>
    <name type="common">Dry rot fungus</name>
    <dbReference type="NCBI Taxonomy" id="578457"/>
    <lineage>
        <taxon>Eukaryota</taxon>
        <taxon>Fungi</taxon>
        <taxon>Dikarya</taxon>
        <taxon>Basidiomycota</taxon>
        <taxon>Agaricomycotina</taxon>
        <taxon>Agaricomycetes</taxon>
        <taxon>Agaricomycetidae</taxon>
        <taxon>Boletales</taxon>
        <taxon>Coniophorineae</taxon>
        <taxon>Serpulaceae</taxon>
        <taxon>Serpula</taxon>
    </lineage>
</organism>
<accession>F8NLN0</accession>
<dbReference type="AlphaFoldDB" id="F8NLN0"/>
<sequence>MLSNKAQALTLTIPTNTKHSRDEDEEREMLRKERKRLKRAEEFEKIISDSLVLDHHAVQEQSDIQVQGQPDSSQPEECLQLQTIHTTCSGRPVRLPRQYVDFLPPTVTQRRQDTQTNYMHPSPHTSEHQIPHSQSPQGLKSSEDMDEIPSENIEMKPDSLSLYRIYLGQPSSTPESGMSLDAICDAPNLKADMTE</sequence>
<gene>
    <name evidence="2" type="ORF">SERLADRAFT_434084</name>
</gene>
<dbReference type="EMBL" id="GL945430">
    <property type="protein sequence ID" value="EGO28211.1"/>
    <property type="molecule type" value="Genomic_DNA"/>
</dbReference>
<feature type="compositionally biased region" description="Polar residues" evidence="1">
    <location>
        <begin position="110"/>
        <end position="119"/>
    </location>
</feature>
<evidence type="ECO:0000256" key="1">
    <source>
        <dbReference type="SAM" id="MobiDB-lite"/>
    </source>
</evidence>
<dbReference type="Proteomes" id="UP000008064">
    <property type="component" value="Unassembled WGS sequence"/>
</dbReference>
<feature type="compositionally biased region" description="Polar residues" evidence="1">
    <location>
        <begin position="1"/>
        <end position="17"/>
    </location>
</feature>
<protein>
    <submittedName>
        <fullName evidence="2">Uncharacterized protein</fullName>
    </submittedName>
</protein>
<feature type="compositionally biased region" description="Polar residues" evidence="1">
    <location>
        <begin position="131"/>
        <end position="140"/>
    </location>
</feature>
<feature type="region of interest" description="Disordered" evidence="1">
    <location>
        <begin position="110"/>
        <end position="158"/>
    </location>
</feature>
<proteinExistence type="predicted"/>